<name>A0AAV2I7Z2_LYMST</name>
<proteinExistence type="predicted"/>
<dbReference type="Proteomes" id="UP001497497">
    <property type="component" value="Unassembled WGS sequence"/>
</dbReference>
<sequence>MRGWQLKRFARSNIHKANLWNEDLKISEKTQQELQKLGFRKPVKGKKKKKCTQIEKEEQARVEENKHRIEINLKEDPMLIKVSKKNRNIGKFISKPEFQPMAVCFEIYGSNLTHRDVKSQLVQLLQTCPEVRLSAIKFDHRALYNNSKDMFNRWIITASSVEGRNRLAGSSLTFSDQLVQLRRYDDVINCEYQQFTRMQNFVKMMNNRKILGKSGDSRK</sequence>
<dbReference type="Pfam" id="PF15876">
    <property type="entry name" value="DUF4732"/>
    <property type="match status" value="1"/>
</dbReference>
<organism evidence="1 2">
    <name type="scientific">Lymnaea stagnalis</name>
    <name type="common">Great pond snail</name>
    <name type="synonym">Helix stagnalis</name>
    <dbReference type="NCBI Taxonomy" id="6523"/>
    <lineage>
        <taxon>Eukaryota</taxon>
        <taxon>Metazoa</taxon>
        <taxon>Spiralia</taxon>
        <taxon>Lophotrochozoa</taxon>
        <taxon>Mollusca</taxon>
        <taxon>Gastropoda</taxon>
        <taxon>Heterobranchia</taxon>
        <taxon>Euthyneura</taxon>
        <taxon>Panpulmonata</taxon>
        <taxon>Hygrophila</taxon>
        <taxon>Lymnaeoidea</taxon>
        <taxon>Lymnaeidae</taxon>
        <taxon>Lymnaea</taxon>
    </lineage>
</organism>
<dbReference type="PANTHER" id="PTHR37153:SF1">
    <property type="entry name" value="HYPOTHETICAL LOC292874"/>
    <property type="match status" value="1"/>
</dbReference>
<gene>
    <name evidence="1" type="ORF">GSLYS_00015815001</name>
</gene>
<comment type="caution">
    <text evidence="1">The sequence shown here is derived from an EMBL/GenBank/DDBJ whole genome shotgun (WGS) entry which is preliminary data.</text>
</comment>
<dbReference type="InterPro" id="IPR031746">
    <property type="entry name" value="DUF4732"/>
</dbReference>
<evidence type="ECO:0000313" key="2">
    <source>
        <dbReference type="Proteomes" id="UP001497497"/>
    </source>
</evidence>
<dbReference type="AlphaFoldDB" id="A0AAV2I7Z2"/>
<evidence type="ECO:0000313" key="1">
    <source>
        <dbReference type="EMBL" id="CAL1542217.1"/>
    </source>
</evidence>
<dbReference type="PANTHER" id="PTHR37153">
    <property type="entry name" value="CHROMOSOME 19 C19ORF81 HOMOLOG"/>
    <property type="match status" value="1"/>
</dbReference>
<keyword evidence="2" id="KW-1185">Reference proteome</keyword>
<reference evidence="1 2" key="1">
    <citation type="submission" date="2024-04" db="EMBL/GenBank/DDBJ databases">
        <authorList>
            <consortium name="Genoscope - CEA"/>
            <person name="William W."/>
        </authorList>
    </citation>
    <scope>NUCLEOTIDE SEQUENCE [LARGE SCALE GENOMIC DNA]</scope>
</reference>
<accession>A0AAV2I7Z2</accession>
<protein>
    <submittedName>
        <fullName evidence="1">Uncharacterized protein</fullName>
    </submittedName>
</protein>
<dbReference type="EMBL" id="CAXITT010000475">
    <property type="protein sequence ID" value="CAL1542217.1"/>
    <property type="molecule type" value="Genomic_DNA"/>
</dbReference>